<dbReference type="Gene3D" id="3.40.30.10">
    <property type="entry name" value="Glutaredoxin"/>
    <property type="match status" value="1"/>
</dbReference>
<dbReference type="GO" id="GO:0004364">
    <property type="term" value="F:glutathione transferase activity"/>
    <property type="evidence" value="ECO:0007669"/>
    <property type="project" value="UniProtKB-EC"/>
</dbReference>
<sequence length="395" mass="43355">MAGTPQKGGFRNERTRDPQAVERLRGRGDVRRGPCCEVDPPAGFRHDVPRLRDAGGDRRPERRRSAGRSVQQRASDGELPAPRPDDPAAREPGALLEGPGRLLRRGEPDHLLSAPGSSRPSSSGGTAPLLYPRGRARACRQGARETGRVRRAARRVRRAAGDVAGSAAPGARRRSRHAEVAIGARAPLALLKRMMKLYFSPGACSLSPHIALREAGLQFELEQVHLGTKKTRSGADFTLINPKGYVPALEIEGGEVLTEGPVIVQYIADRRPESGLAPPAGTLDRYRLQEWLSFISTELHKQFSPLFKPRVPDEQKNAARALLGRRFAHVAHRLEGATYLLGERFTVADAYLYTVTTWTRFAGVDLGGWPVLGRYRERVGARPAVQAAIEAERRR</sequence>
<feature type="region of interest" description="Disordered" evidence="1">
    <location>
        <begin position="1"/>
        <end position="148"/>
    </location>
</feature>
<evidence type="ECO:0000256" key="1">
    <source>
        <dbReference type="SAM" id="MobiDB-lite"/>
    </source>
</evidence>
<keyword evidence="5" id="KW-1185">Reference proteome</keyword>
<dbReference type="eggNOG" id="COG0625">
    <property type="taxonomic scope" value="Bacteria"/>
</dbReference>
<dbReference type="KEGG" id="scl:sce3993"/>
<name>A9EQL0_SORC5</name>
<dbReference type="InterPro" id="IPR040079">
    <property type="entry name" value="Glutathione_S-Trfase"/>
</dbReference>
<dbReference type="CDD" id="cd03057">
    <property type="entry name" value="GST_N_Beta"/>
    <property type="match status" value="1"/>
</dbReference>
<evidence type="ECO:0000313" key="5">
    <source>
        <dbReference type="Proteomes" id="UP000002139"/>
    </source>
</evidence>
<evidence type="ECO:0000259" key="3">
    <source>
        <dbReference type="PROSITE" id="PS50405"/>
    </source>
</evidence>
<dbReference type="PROSITE" id="PS50404">
    <property type="entry name" value="GST_NTER"/>
    <property type="match status" value="1"/>
</dbReference>
<feature type="domain" description="GST C-terminal" evidence="3">
    <location>
        <begin position="281"/>
        <end position="395"/>
    </location>
</feature>
<dbReference type="Pfam" id="PF13409">
    <property type="entry name" value="GST_N_2"/>
    <property type="match status" value="1"/>
</dbReference>
<dbReference type="Pfam" id="PF00043">
    <property type="entry name" value="GST_C"/>
    <property type="match status" value="1"/>
</dbReference>
<dbReference type="SFLD" id="SFLDS00019">
    <property type="entry name" value="Glutathione_Transferase_(cytos"/>
    <property type="match status" value="1"/>
</dbReference>
<dbReference type="AlphaFoldDB" id="A9EQL0"/>
<dbReference type="SFLD" id="SFLDG00358">
    <property type="entry name" value="Main_(cytGST)"/>
    <property type="match status" value="1"/>
</dbReference>
<organism evidence="4 5">
    <name type="scientific">Sorangium cellulosum (strain So ce56)</name>
    <name type="common">Polyangium cellulosum (strain So ce56)</name>
    <dbReference type="NCBI Taxonomy" id="448385"/>
    <lineage>
        <taxon>Bacteria</taxon>
        <taxon>Pseudomonadati</taxon>
        <taxon>Myxococcota</taxon>
        <taxon>Polyangia</taxon>
        <taxon>Polyangiales</taxon>
        <taxon>Polyangiaceae</taxon>
        <taxon>Sorangium</taxon>
    </lineage>
</organism>
<dbReference type="NCBIfam" id="NF007831">
    <property type="entry name" value="PRK10542.1"/>
    <property type="match status" value="1"/>
</dbReference>
<dbReference type="InterPro" id="IPR036282">
    <property type="entry name" value="Glutathione-S-Trfase_C_sf"/>
</dbReference>
<feature type="compositionally biased region" description="Low complexity" evidence="1">
    <location>
        <begin position="113"/>
        <end position="128"/>
    </location>
</feature>
<feature type="domain" description="GST N-terminal" evidence="2">
    <location>
        <begin position="192"/>
        <end position="275"/>
    </location>
</feature>
<dbReference type="PROSITE" id="PS50405">
    <property type="entry name" value="GST_CTER"/>
    <property type="match status" value="1"/>
</dbReference>
<feature type="compositionally biased region" description="Basic and acidic residues" evidence="1">
    <location>
        <begin position="44"/>
        <end position="64"/>
    </location>
</feature>
<dbReference type="Proteomes" id="UP000002139">
    <property type="component" value="Chromosome"/>
</dbReference>
<dbReference type="PANTHER" id="PTHR44051">
    <property type="entry name" value="GLUTATHIONE S-TRANSFERASE-RELATED"/>
    <property type="match status" value="1"/>
</dbReference>
<dbReference type="SUPFAM" id="SSF47616">
    <property type="entry name" value="GST C-terminal domain-like"/>
    <property type="match status" value="1"/>
</dbReference>
<dbReference type="SFLD" id="SFLDG01150">
    <property type="entry name" value="Main.1:_Beta-like"/>
    <property type="match status" value="1"/>
</dbReference>
<feature type="compositionally biased region" description="Low complexity" evidence="1">
    <location>
        <begin position="90"/>
        <end position="101"/>
    </location>
</feature>
<gene>
    <name evidence="4" type="primary">gst9</name>
    <name evidence="4" type="ordered locus">sce3993</name>
</gene>
<feature type="compositionally biased region" description="Basic and acidic residues" evidence="1">
    <location>
        <begin position="10"/>
        <end position="34"/>
    </location>
</feature>
<dbReference type="HOGENOM" id="CLU_698104_0_0_7"/>
<protein>
    <submittedName>
        <fullName evidence="4">Gst9 protein</fullName>
        <ecNumber evidence="4">2.5.1.18</ecNumber>
    </submittedName>
</protein>
<keyword evidence="4" id="KW-0808">Transferase</keyword>
<dbReference type="EMBL" id="AM746676">
    <property type="protein sequence ID" value="CAN94153.1"/>
    <property type="molecule type" value="Genomic_DNA"/>
</dbReference>
<dbReference type="Gene3D" id="1.20.1050.10">
    <property type="match status" value="1"/>
</dbReference>
<accession>A9EQL0</accession>
<dbReference type="InterPro" id="IPR004046">
    <property type="entry name" value="GST_C"/>
</dbReference>
<dbReference type="InterPro" id="IPR004045">
    <property type="entry name" value="Glutathione_S-Trfase_N"/>
</dbReference>
<reference evidence="4 5" key="1">
    <citation type="journal article" date="2007" name="Nat. Biotechnol.">
        <title>Complete genome sequence of the myxobacterium Sorangium cellulosum.</title>
        <authorList>
            <person name="Schneiker S."/>
            <person name="Perlova O."/>
            <person name="Kaiser O."/>
            <person name="Gerth K."/>
            <person name="Alici A."/>
            <person name="Altmeyer M.O."/>
            <person name="Bartels D."/>
            <person name="Bekel T."/>
            <person name="Beyer S."/>
            <person name="Bode E."/>
            <person name="Bode H.B."/>
            <person name="Bolten C.J."/>
            <person name="Choudhuri J.V."/>
            <person name="Doss S."/>
            <person name="Elnakady Y.A."/>
            <person name="Frank B."/>
            <person name="Gaigalat L."/>
            <person name="Goesmann A."/>
            <person name="Groeger C."/>
            <person name="Gross F."/>
            <person name="Jelsbak L."/>
            <person name="Jelsbak L."/>
            <person name="Kalinowski J."/>
            <person name="Kegler C."/>
            <person name="Knauber T."/>
            <person name="Konietzny S."/>
            <person name="Kopp M."/>
            <person name="Krause L."/>
            <person name="Krug D."/>
            <person name="Linke B."/>
            <person name="Mahmud T."/>
            <person name="Martinez-Arias R."/>
            <person name="McHardy A.C."/>
            <person name="Merai M."/>
            <person name="Meyer F."/>
            <person name="Mormann S."/>
            <person name="Munoz-Dorado J."/>
            <person name="Perez J."/>
            <person name="Pradella S."/>
            <person name="Rachid S."/>
            <person name="Raddatz G."/>
            <person name="Rosenau F."/>
            <person name="Rueckert C."/>
            <person name="Sasse F."/>
            <person name="Scharfe M."/>
            <person name="Schuster S.C."/>
            <person name="Suen G."/>
            <person name="Treuner-Lange A."/>
            <person name="Velicer G.J."/>
            <person name="Vorholter F.-J."/>
            <person name="Weissman K.J."/>
            <person name="Welch R.D."/>
            <person name="Wenzel S.C."/>
            <person name="Whitworth D.E."/>
            <person name="Wilhelm S."/>
            <person name="Wittmann C."/>
            <person name="Bloecker H."/>
            <person name="Puehler A."/>
            <person name="Mueller R."/>
        </authorList>
    </citation>
    <scope>NUCLEOTIDE SEQUENCE [LARGE SCALE GENOMIC DNA]</scope>
    <source>
        <strain evidence="5">So ce56</strain>
    </source>
</reference>
<dbReference type="InterPro" id="IPR010987">
    <property type="entry name" value="Glutathione-S-Trfase_C-like"/>
</dbReference>
<dbReference type="CDD" id="cd03188">
    <property type="entry name" value="GST_C_Beta"/>
    <property type="match status" value="1"/>
</dbReference>
<dbReference type="PANTHER" id="PTHR44051:SF8">
    <property type="entry name" value="GLUTATHIONE S-TRANSFERASE GSTA"/>
    <property type="match status" value="1"/>
</dbReference>
<proteinExistence type="predicted"/>
<dbReference type="EC" id="2.5.1.18" evidence="4"/>
<dbReference type="SUPFAM" id="SSF52833">
    <property type="entry name" value="Thioredoxin-like"/>
    <property type="match status" value="1"/>
</dbReference>
<evidence type="ECO:0000313" key="4">
    <source>
        <dbReference type="EMBL" id="CAN94153.1"/>
    </source>
</evidence>
<dbReference type="STRING" id="448385.sce3993"/>
<dbReference type="InterPro" id="IPR036249">
    <property type="entry name" value="Thioredoxin-like_sf"/>
</dbReference>
<evidence type="ECO:0000259" key="2">
    <source>
        <dbReference type="PROSITE" id="PS50404"/>
    </source>
</evidence>